<reference evidence="1" key="1">
    <citation type="submission" date="2021-12" db="EMBL/GenBank/DDBJ databases">
        <authorList>
            <person name="Cha I.-T."/>
            <person name="Lee K.-E."/>
            <person name="Park S.-J."/>
        </authorList>
    </citation>
    <scope>NUCLEOTIDE SEQUENCE</scope>
    <source>
        <strain evidence="1">YSM-43</strain>
    </source>
</reference>
<evidence type="ECO:0000313" key="2">
    <source>
        <dbReference type="Proteomes" id="UP000830454"/>
    </source>
</evidence>
<dbReference type="Proteomes" id="UP000830454">
    <property type="component" value="Chromosome"/>
</dbReference>
<proteinExistence type="predicted"/>
<evidence type="ECO:0008006" key="3">
    <source>
        <dbReference type="Google" id="ProtNLM"/>
    </source>
</evidence>
<organism evidence="1 2">
    <name type="scientific">Flavobacterium sediminilitoris</name>
    <dbReference type="NCBI Taxonomy" id="2024526"/>
    <lineage>
        <taxon>Bacteria</taxon>
        <taxon>Pseudomonadati</taxon>
        <taxon>Bacteroidota</taxon>
        <taxon>Flavobacteriia</taxon>
        <taxon>Flavobacteriales</taxon>
        <taxon>Flavobacteriaceae</taxon>
        <taxon>Flavobacterium</taxon>
    </lineage>
</organism>
<keyword evidence="2" id="KW-1185">Reference proteome</keyword>
<evidence type="ECO:0000313" key="1">
    <source>
        <dbReference type="EMBL" id="UOX35133.1"/>
    </source>
</evidence>
<protein>
    <recommendedName>
        <fullName evidence="3">Lipocalin-like protein</fullName>
    </recommendedName>
</protein>
<name>A0ABY4HR08_9FLAO</name>
<dbReference type="EMBL" id="CP090145">
    <property type="protein sequence ID" value="UOX35133.1"/>
    <property type="molecule type" value="Genomic_DNA"/>
</dbReference>
<gene>
    <name evidence="1" type="ORF">LXD69_06365</name>
</gene>
<dbReference type="RefSeq" id="WP_246918337.1">
    <property type="nucleotide sequence ID" value="NZ_CP090145.1"/>
</dbReference>
<sequence>MRIAYLFFLLFLINCEKLTRDEDIKKEITQLDTVSKGKSVDELNIKKTMELDERLIGTWRYTEVINSGLGALYTSMTTDFFLQFKENGVVINWQGDSYVGSKDANFNSTAGNNSQSGKWKTDRDKGLLYFIDSVTNESVHTKYYVENNRMMLSNDNKKQVYERIE</sequence>
<reference evidence="1" key="2">
    <citation type="submission" date="2022-04" db="EMBL/GenBank/DDBJ databases">
        <title>Complete Genome Sequence of Flavobacterium sediminilitoris YSM-43, Isolated from a Tidal Sediment.</title>
        <authorList>
            <person name="Lee P.A."/>
        </authorList>
    </citation>
    <scope>NUCLEOTIDE SEQUENCE</scope>
    <source>
        <strain evidence="1">YSM-43</strain>
    </source>
</reference>
<accession>A0ABY4HR08</accession>